<keyword evidence="2" id="KW-1185">Reference proteome</keyword>
<gene>
    <name evidence="1" type="ORF">HO133_010760</name>
</gene>
<evidence type="ECO:0000313" key="1">
    <source>
        <dbReference type="EMBL" id="KAF6224185.1"/>
    </source>
</evidence>
<dbReference type="EMBL" id="JACCJB010000009">
    <property type="protein sequence ID" value="KAF6224185.1"/>
    <property type="molecule type" value="Genomic_DNA"/>
</dbReference>
<name>A0A8H6CIW2_9LECA</name>
<dbReference type="AlphaFoldDB" id="A0A8H6CIW2"/>
<evidence type="ECO:0000313" key="2">
    <source>
        <dbReference type="Proteomes" id="UP000593566"/>
    </source>
</evidence>
<dbReference type="Proteomes" id="UP000593566">
    <property type="component" value="Unassembled WGS sequence"/>
</dbReference>
<organism evidence="1 2">
    <name type="scientific">Letharia lupina</name>
    <dbReference type="NCBI Taxonomy" id="560253"/>
    <lineage>
        <taxon>Eukaryota</taxon>
        <taxon>Fungi</taxon>
        <taxon>Dikarya</taxon>
        <taxon>Ascomycota</taxon>
        <taxon>Pezizomycotina</taxon>
        <taxon>Lecanoromycetes</taxon>
        <taxon>OSLEUM clade</taxon>
        <taxon>Lecanoromycetidae</taxon>
        <taxon>Lecanorales</taxon>
        <taxon>Lecanorineae</taxon>
        <taxon>Parmeliaceae</taxon>
        <taxon>Letharia</taxon>
    </lineage>
</organism>
<proteinExistence type="predicted"/>
<protein>
    <submittedName>
        <fullName evidence="1">Uncharacterized protein</fullName>
    </submittedName>
</protein>
<dbReference type="GeneID" id="59339150"/>
<reference evidence="1 2" key="1">
    <citation type="journal article" date="2020" name="Genomics">
        <title>Complete, high-quality genomes from long-read metagenomic sequencing of two wolf lichen thalli reveals enigmatic genome architecture.</title>
        <authorList>
            <person name="McKenzie S.K."/>
            <person name="Walston R.F."/>
            <person name="Allen J.L."/>
        </authorList>
    </citation>
    <scope>NUCLEOTIDE SEQUENCE [LARGE SCALE GENOMIC DNA]</scope>
    <source>
        <strain evidence="1">WasteWater1</strain>
    </source>
</reference>
<comment type="caution">
    <text evidence="1">The sequence shown here is derived from an EMBL/GenBank/DDBJ whole genome shotgun (WGS) entry which is preliminary data.</text>
</comment>
<accession>A0A8H6CIW2</accession>
<dbReference type="RefSeq" id="XP_037153245.1">
    <property type="nucleotide sequence ID" value="XM_037301611.1"/>
</dbReference>
<sequence length="147" mass="16936">MLQSITGAQTQSIRNRFRFSDPAIASSFRWGTDCAQAGAIQEIGIKFARQHHEQLASWVTYLTKQRLSLGQDFPYLRRMTIDLHLRLGAEEANLLRSMSESFRKRSQGLDWVLVLKLSHEKVLDCFESLVDREDDSKNGKREVRSHA</sequence>